<accession>A0A9P8ANY3</accession>
<gene>
    <name evidence="1" type="ORF">BT62DRAFT_823688</name>
    <name evidence="2" type="ORF">BT62DRAFT_905846</name>
</gene>
<comment type="caution">
    <text evidence="1">The sequence shown here is derived from an EMBL/GenBank/DDBJ whole genome shotgun (WGS) entry which is preliminary data.</text>
</comment>
<dbReference type="GeneID" id="66104666"/>
<protein>
    <submittedName>
        <fullName evidence="1">Uncharacterized protein</fullName>
    </submittedName>
</protein>
<evidence type="ECO:0000313" key="1">
    <source>
        <dbReference type="EMBL" id="KAG7442400.1"/>
    </source>
</evidence>
<name>A0A9P8ANY3_9AGAR</name>
<feature type="non-terminal residue" evidence="1">
    <location>
        <position position="1"/>
    </location>
</feature>
<keyword evidence="3" id="KW-1185">Reference proteome</keyword>
<dbReference type="Proteomes" id="UP000812287">
    <property type="component" value="Unassembled WGS sequence"/>
</dbReference>
<evidence type="ECO:0000313" key="2">
    <source>
        <dbReference type="EMBL" id="KAG7442402.1"/>
    </source>
</evidence>
<organism evidence="1 3">
    <name type="scientific">Guyanagaster necrorhizus</name>
    <dbReference type="NCBI Taxonomy" id="856835"/>
    <lineage>
        <taxon>Eukaryota</taxon>
        <taxon>Fungi</taxon>
        <taxon>Dikarya</taxon>
        <taxon>Basidiomycota</taxon>
        <taxon>Agaricomycotina</taxon>
        <taxon>Agaricomycetes</taxon>
        <taxon>Agaricomycetidae</taxon>
        <taxon>Agaricales</taxon>
        <taxon>Marasmiineae</taxon>
        <taxon>Physalacriaceae</taxon>
        <taxon>Guyanagaster</taxon>
    </lineage>
</organism>
<feature type="non-terminal residue" evidence="1">
    <location>
        <position position="74"/>
    </location>
</feature>
<reference evidence="1" key="1">
    <citation type="submission" date="2020-11" db="EMBL/GenBank/DDBJ databases">
        <title>Adaptations for nitrogen fixation in a non-lichenized fungal sporocarp promotes dispersal by wood-feeding termites.</title>
        <authorList>
            <consortium name="DOE Joint Genome Institute"/>
            <person name="Koch R.A."/>
            <person name="Yoon G."/>
            <person name="Arayal U."/>
            <person name="Lail K."/>
            <person name="Amirebrahimi M."/>
            <person name="Labutti K."/>
            <person name="Lipzen A."/>
            <person name="Riley R."/>
            <person name="Barry K."/>
            <person name="Henrissat B."/>
            <person name="Grigoriev I.V."/>
            <person name="Herr J.R."/>
            <person name="Aime M.C."/>
        </authorList>
    </citation>
    <scope>NUCLEOTIDE SEQUENCE</scope>
    <source>
        <strain evidence="1">MCA 3950</strain>
    </source>
</reference>
<dbReference type="RefSeq" id="XP_043035900.1">
    <property type="nucleotide sequence ID" value="XM_043182369.1"/>
</dbReference>
<evidence type="ECO:0000313" key="3">
    <source>
        <dbReference type="Proteomes" id="UP000812287"/>
    </source>
</evidence>
<dbReference type="EMBL" id="MU250551">
    <property type="protein sequence ID" value="KAG7442400.1"/>
    <property type="molecule type" value="Genomic_DNA"/>
</dbReference>
<sequence length="74" mass="8625">RFPFDSNSIEGMETPGQIASYPGATMMLQYRSHLFTILICGQFARFIRWDRTRAIVSMSFDYTNDPDLVSDFYK</sequence>
<dbReference type="EMBL" id="MU250551">
    <property type="protein sequence ID" value="KAG7442402.1"/>
    <property type="molecule type" value="Genomic_DNA"/>
</dbReference>
<dbReference type="OrthoDB" id="2739948at2759"/>
<dbReference type="AlphaFoldDB" id="A0A9P8ANY3"/>
<proteinExistence type="predicted"/>